<dbReference type="Pfam" id="PF00085">
    <property type="entry name" value="Thioredoxin"/>
    <property type="match status" value="1"/>
</dbReference>
<dbReference type="PROSITE" id="PS51352">
    <property type="entry name" value="THIOREDOXIN_2"/>
    <property type="match status" value="1"/>
</dbReference>
<evidence type="ECO:0000256" key="5">
    <source>
        <dbReference type="ARBA" id="ARBA00023157"/>
    </source>
</evidence>
<keyword evidence="3" id="KW-0813">Transport</keyword>
<proteinExistence type="inferred from homology"/>
<dbReference type="Proteomes" id="UP000658127">
    <property type="component" value="Unassembled WGS sequence"/>
</dbReference>
<dbReference type="PANTHER" id="PTHR45663">
    <property type="entry name" value="GEO12009P1"/>
    <property type="match status" value="1"/>
</dbReference>
<dbReference type="InterPro" id="IPR036249">
    <property type="entry name" value="Thioredoxin-like_sf"/>
</dbReference>
<dbReference type="EMBL" id="BMNE01000009">
    <property type="protein sequence ID" value="GGN95675.1"/>
    <property type="molecule type" value="Genomic_DNA"/>
</dbReference>
<keyword evidence="4" id="KW-0249">Electron transport</keyword>
<dbReference type="SUPFAM" id="SSF52833">
    <property type="entry name" value="Thioredoxin-like"/>
    <property type="match status" value="1"/>
</dbReference>
<dbReference type="CDD" id="cd02947">
    <property type="entry name" value="TRX_family"/>
    <property type="match status" value="1"/>
</dbReference>
<accession>A0ABQ2KWS9</accession>
<dbReference type="PROSITE" id="PS00194">
    <property type="entry name" value="THIOREDOXIN_1"/>
    <property type="match status" value="1"/>
</dbReference>
<sequence>MTKTVATVNDVTFAREVLDAELPVLVEFTAAWCPPCKMIEPVLDELAHEEAGRMAIVKIDVDANPQTTADYAVLSMPTLMLFRDGIPVRTVVGARSKRRLLDDLAGAL</sequence>
<evidence type="ECO:0000256" key="2">
    <source>
        <dbReference type="ARBA" id="ARBA00008987"/>
    </source>
</evidence>
<dbReference type="NCBIfam" id="TIGR01068">
    <property type="entry name" value="thioredoxin"/>
    <property type="match status" value="1"/>
</dbReference>
<dbReference type="RefSeq" id="WP_189033842.1">
    <property type="nucleotide sequence ID" value="NZ_BMNE01000009.1"/>
</dbReference>
<evidence type="ECO:0000256" key="8">
    <source>
        <dbReference type="PIRNR" id="PIRNR000077"/>
    </source>
</evidence>
<reference evidence="11" key="1">
    <citation type="journal article" date="2019" name="Int. J. Syst. Evol. Microbiol.">
        <title>The Global Catalogue of Microorganisms (GCM) 10K type strain sequencing project: providing services to taxonomists for standard genome sequencing and annotation.</title>
        <authorList>
            <consortium name="The Broad Institute Genomics Platform"/>
            <consortium name="The Broad Institute Genome Sequencing Center for Infectious Disease"/>
            <person name="Wu L."/>
            <person name="Ma J."/>
        </authorList>
    </citation>
    <scope>NUCLEOTIDE SEQUENCE [LARGE SCALE GENOMIC DNA]</scope>
    <source>
        <strain evidence="11">CGMCC 4.7329</strain>
    </source>
</reference>
<keyword evidence="6" id="KW-0676">Redox-active center</keyword>
<evidence type="ECO:0000313" key="10">
    <source>
        <dbReference type="EMBL" id="GGN95675.1"/>
    </source>
</evidence>
<comment type="function">
    <text evidence="1">Participates in various redox reactions through the reversible oxidation of its active center dithiol to a disulfide and catalyzes dithiol-disulfide exchange reactions.</text>
</comment>
<dbReference type="InterPro" id="IPR013766">
    <property type="entry name" value="Thioredoxin_domain"/>
</dbReference>
<dbReference type="InterPro" id="IPR017937">
    <property type="entry name" value="Thioredoxin_CS"/>
</dbReference>
<dbReference type="PANTHER" id="PTHR45663:SF11">
    <property type="entry name" value="GEO12009P1"/>
    <property type="match status" value="1"/>
</dbReference>
<dbReference type="PRINTS" id="PR00421">
    <property type="entry name" value="THIOREDOXIN"/>
</dbReference>
<comment type="caution">
    <text evidence="10">The sequence shown here is derived from an EMBL/GenBank/DDBJ whole genome shotgun (WGS) entry which is preliminary data.</text>
</comment>
<evidence type="ECO:0000313" key="11">
    <source>
        <dbReference type="Proteomes" id="UP000658127"/>
    </source>
</evidence>
<gene>
    <name evidence="10" type="ORF">GCM10011610_59940</name>
</gene>
<evidence type="ECO:0000259" key="9">
    <source>
        <dbReference type="PROSITE" id="PS51352"/>
    </source>
</evidence>
<dbReference type="Gene3D" id="3.40.30.10">
    <property type="entry name" value="Glutaredoxin"/>
    <property type="match status" value="1"/>
</dbReference>
<name>A0ABQ2KWS9_9NOCA</name>
<dbReference type="PIRSF" id="PIRSF000077">
    <property type="entry name" value="Thioredoxin"/>
    <property type="match status" value="1"/>
</dbReference>
<evidence type="ECO:0000256" key="7">
    <source>
        <dbReference type="NCBIfam" id="TIGR01068"/>
    </source>
</evidence>
<evidence type="ECO:0000256" key="1">
    <source>
        <dbReference type="ARBA" id="ARBA00003318"/>
    </source>
</evidence>
<evidence type="ECO:0000256" key="4">
    <source>
        <dbReference type="ARBA" id="ARBA00022982"/>
    </source>
</evidence>
<protein>
    <recommendedName>
        <fullName evidence="7 8">Thioredoxin</fullName>
    </recommendedName>
</protein>
<dbReference type="InterPro" id="IPR005746">
    <property type="entry name" value="Thioredoxin"/>
</dbReference>
<feature type="domain" description="Thioredoxin" evidence="9">
    <location>
        <begin position="2"/>
        <end position="108"/>
    </location>
</feature>
<comment type="similarity">
    <text evidence="2 8">Belongs to the thioredoxin family.</text>
</comment>
<organism evidence="10 11">
    <name type="scientific">Nocardia rhizosphaerihabitans</name>
    <dbReference type="NCBI Taxonomy" id="1691570"/>
    <lineage>
        <taxon>Bacteria</taxon>
        <taxon>Bacillati</taxon>
        <taxon>Actinomycetota</taxon>
        <taxon>Actinomycetes</taxon>
        <taxon>Mycobacteriales</taxon>
        <taxon>Nocardiaceae</taxon>
        <taxon>Nocardia</taxon>
    </lineage>
</organism>
<keyword evidence="5" id="KW-1015">Disulfide bond</keyword>
<keyword evidence="11" id="KW-1185">Reference proteome</keyword>
<evidence type="ECO:0000256" key="6">
    <source>
        <dbReference type="ARBA" id="ARBA00023284"/>
    </source>
</evidence>
<evidence type="ECO:0000256" key="3">
    <source>
        <dbReference type="ARBA" id="ARBA00022448"/>
    </source>
</evidence>